<comment type="caution">
    <text evidence="2">The sequence shown here is derived from an EMBL/GenBank/DDBJ whole genome shotgun (WGS) entry which is preliminary data.</text>
</comment>
<evidence type="ECO:0000313" key="3">
    <source>
        <dbReference type="Proteomes" id="UP000094056"/>
    </source>
</evidence>
<gene>
    <name evidence="2" type="ORF">SCARUB_04520</name>
</gene>
<dbReference type="Pfam" id="PF13091">
    <property type="entry name" value="PLDc_2"/>
    <property type="match status" value="1"/>
</dbReference>
<dbReference type="CDD" id="cd09176">
    <property type="entry name" value="PLDc_unchar6"/>
    <property type="match status" value="1"/>
</dbReference>
<dbReference type="EMBL" id="MAYW01000237">
    <property type="protein sequence ID" value="ODS30361.1"/>
    <property type="molecule type" value="Genomic_DNA"/>
</dbReference>
<reference evidence="2 3" key="1">
    <citation type="submission" date="2016-07" db="EMBL/GenBank/DDBJ databases">
        <title>Draft genome of Scalindua rubra, obtained from a brine-seawater interface in the Red Sea, sheds light on salt adaptation in anammox bacteria.</title>
        <authorList>
            <person name="Speth D.R."/>
            <person name="Lagkouvardos I."/>
            <person name="Wang Y."/>
            <person name="Qian P.-Y."/>
            <person name="Dutilh B.E."/>
            <person name="Jetten M.S."/>
        </authorList>
    </citation>
    <scope>NUCLEOTIDE SEQUENCE [LARGE SCALE GENOMIC DNA]</scope>
    <source>
        <strain evidence="2">BSI-1</strain>
    </source>
</reference>
<protein>
    <recommendedName>
        <fullName evidence="1">Phospholipase D-like domain-containing protein</fullName>
    </recommendedName>
</protein>
<dbReference type="PATRIC" id="fig|1872076.5.peg.5420"/>
<feature type="domain" description="Phospholipase D-like" evidence="1">
    <location>
        <begin position="16"/>
        <end position="130"/>
    </location>
</feature>
<proteinExistence type="predicted"/>
<dbReference type="AlphaFoldDB" id="A0A1E3X407"/>
<evidence type="ECO:0000313" key="2">
    <source>
        <dbReference type="EMBL" id="ODS30361.1"/>
    </source>
</evidence>
<dbReference type="Gene3D" id="3.30.870.10">
    <property type="entry name" value="Endonuclease Chain A"/>
    <property type="match status" value="1"/>
</dbReference>
<dbReference type="SUPFAM" id="SSF56024">
    <property type="entry name" value="Phospholipase D/nuclease"/>
    <property type="match status" value="1"/>
</dbReference>
<name>A0A1E3X407_9BACT</name>
<dbReference type="InterPro" id="IPR059166">
    <property type="entry name" value="PLD-like_cat"/>
</dbReference>
<organism evidence="2 3">
    <name type="scientific">Candidatus Scalindua rubra</name>
    <dbReference type="NCBI Taxonomy" id="1872076"/>
    <lineage>
        <taxon>Bacteria</taxon>
        <taxon>Pseudomonadati</taxon>
        <taxon>Planctomycetota</taxon>
        <taxon>Candidatus Brocadiia</taxon>
        <taxon>Candidatus Brocadiales</taxon>
        <taxon>Candidatus Scalinduaceae</taxon>
        <taxon>Candidatus Scalindua</taxon>
    </lineage>
</organism>
<accession>A0A1E3X407</accession>
<sequence length="242" mass="28149">MAKFLDTTGVSYHLEKLIKGANDRLILISPYLKFNDRIKELLDDKDRLKLDVRLIYGKNELQPEESNWLKDLKSIRSSFCKNLHAKCYLNENEAILTSMNLYEFSQQNNNEMGIYVTKENDTELYNEIYEESMRLVRISDEIQITISKVPKDPPKKTVFKKSKATPSSSSGHCIRCGTKIKLNPLVPYCKKHYNSWKKYQNPNYEEKHCHICGKENSSTIKMPACYPCFTSNKTKLKFPVGK</sequence>
<dbReference type="Proteomes" id="UP000094056">
    <property type="component" value="Unassembled WGS sequence"/>
</dbReference>
<dbReference type="InterPro" id="IPR025202">
    <property type="entry name" value="PLD-like_dom"/>
</dbReference>
<evidence type="ECO:0000259" key="1">
    <source>
        <dbReference type="Pfam" id="PF13091"/>
    </source>
</evidence>